<dbReference type="SUPFAM" id="SSF47413">
    <property type="entry name" value="lambda repressor-like DNA-binding domains"/>
    <property type="match status" value="1"/>
</dbReference>
<dbReference type="OrthoDB" id="1446321at2"/>
<dbReference type="SMART" id="SM00530">
    <property type="entry name" value="HTH_XRE"/>
    <property type="match status" value="1"/>
</dbReference>
<feature type="domain" description="HTH cro/C1-type" evidence="1">
    <location>
        <begin position="15"/>
        <end position="69"/>
    </location>
</feature>
<protein>
    <submittedName>
        <fullName evidence="2">Helix-turn-helix domain-containing protein</fullName>
    </submittedName>
</protein>
<evidence type="ECO:0000313" key="2">
    <source>
        <dbReference type="EMBL" id="SIT96178.1"/>
    </source>
</evidence>
<accession>A0A1U7PWM0</accession>
<sequence length="83" mass="9512">MDILKDISIAIGKRVKAIRKAQGMTQEQLGLLTNIDSADISKYESGKINLTLKTFSKFVVALKTQPKEFFDFEFDIKKYHIDE</sequence>
<evidence type="ECO:0000259" key="1">
    <source>
        <dbReference type="PROSITE" id="PS50943"/>
    </source>
</evidence>
<dbReference type="CDD" id="cd00093">
    <property type="entry name" value="HTH_XRE"/>
    <property type="match status" value="1"/>
</dbReference>
<dbReference type="Proteomes" id="UP000187261">
    <property type="component" value="Unassembled WGS sequence"/>
</dbReference>
<organism evidence="2 3">
    <name type="scientific">Epilithonimonas bovis DSM 19482</name>
    <dbReference type="NCBI Taxonomy" id="1121284"/>
    <lineage>
        <taxon>Bacteria</taxon>
        <taxon>Pseudomonadati</taxon>
        <taxon>Bacteroidota</taxon>
        <taxon>Flavobacteriia</taxon>
        <taxon>Flavobacteriales</taxon>
        <taxon>Weeksellaceae</taxon>
        <taxon>Chryseobacterium group</taxon>
        <taxon>Epilithonimonas</taxon>
    </lineage>
</organism>
<dbReference type="EMBL" id="FTPU01000007">
    <property type="protein sequence ID" value="SIT96178.1"/>
    <property type="molecule type" value="Genomic_DNA"/>
</dbReference>
<dbReference type="Pfam" id="PF01381">
    <property type="entry name" value="HTH_3"/>
    <property type="match status" value="1"/>
</dbReference>
<evidence type="ECO:0000313" key="3">
    <source>
        <dbReference type="Proteomes" id="UP000187261"/>
    </source>
</evidence>
<proteinExistence type="predicted"/>
<dbReference type="GO" id="GO:0003677">
    <property type="term" value="F:DNA binding"/>
    <property type="evidence" value="ECO:0007669"/>
    <property type="project" value="InterPro"/>
</dbReference>
<reference evidence="3" key="1">
    <citation type="submission" date="2016-10" db="EMBL/GenBank/DDBJ databases">
        <authorList>
            <person name="Varghese N."/>
            <person name="Submissions S."/>
        </authorList>
    </citation>
    <scope>NUCLEOTIDE SEQUENCE [LARGE SCALE GENOMIC DNA]</scope>
    <source>
        <strain evidence="3">DSM 19482</strain>
    </source>
</reference>
<dbReference type="InterPro" id="IPR010982">
    <property type="entry name" value="Lambda_DNA-bd_dom_sf"/>
</dbReference>
<dbReference type="PROSITE" id="PS50943">
    <property type="entry name" value="HTH_CROC1"/>
    <property type="match status" value="1"/>
</dbReference>
<dbReference type="STRING" id="1121284.SAMN05660493_00851"/>
<keyword evidence="3" id="KW-1185">Reference proteome</keyword>
<dbReference type="InterPro" id="IPR001387">
    <property type="entry name" value="Cro/C1-type_HTH"/>
</dbReference>
<name>A0A1U7PWM0_9FLAO</name>
<dbReference type="AlphaFoldDB" id="A0A1U7PWM0"/>
<gene>
    <name evidence="2" type="ORF">SAMN05660493_00851</name>
</gene>
<dbReference type="RefSeq" id="WP_076782239.1">
    <property type="nucleotide sequence ID" value="NZ_FTPU01000007.1"/>
</dbReference>
<dbReference type="Gene3D" id="1.10.260.40">
    <property type="entry name" value="lambda repressor-like DNA-binding domains"/>
    <property type="match status" value="1"/>
</dbReference>